<dbReference type="AlphaFoldDB" id="A0A9N9S5G1"/>
<dbReference type="Proteomes" id="UP001153620">
    <property type="component" value="Chromosome 3"/>
</dbReference>
<keyword evidence="7" id="KW-1185">Reference proteome</keyword>
<dbReference type="PANTHER" id="PTHR24373:SF387">
    <property type="entry name" value="LEUCINE-RICH REPEATS AND IMMUNOGLOBULIN-LIKE DOMAINS PROTEIN SMA-10"/>
    <property type="match status" value="1"/>
</dbReference>
<evidence type="ECO:0000256" key="5">
    <source>
        <dbReference type="SAM" id="SignalP"/>
    </source>
</evidence>
<dbReference type="SMART" id="SM00369">
    <property type="entry name" value="LRR_TYP"/>
    <property type="match status" value="5"/>
</dbReference>
<keyword evidence="4" id="KW-0472">Membrane</keyword>
<dbReference type="InterPro" id="IPR003591">
    <property type="entry name" value="Leu-rich_rpt_typical-subtyp"/>
</dbReference>
<feature type="transmembrane region" description="Helical" evidence="4">
    <location>
        <begin position="364"/>
        <end position="389"/>
    </location>
</feature>
<keyword evidence="4" id="KW-0812">Transmembrane</keyword>
<dbReference type="InterPro" id="IPR001611">
    <property type="entry name" value="Leu-rich_rpt"/>
</dbReference>
<keyword evidence="4" id="KW-1133">Transmembrane helix</keyword>
<evidence type="ECO:0000256" key="3">
    <source>
        <dbReference type="ARBA" id="ARBA00022737"/>
    </source>
</evidence>
<evidence type="ECO:0000256" key="1">
    <source>
        <dbReference type="ARBA" id="ARBA00022614"/>
    </source>
</evidence>
<sequence>MKMAKVEIFIKVLSLLTVLQCGNNICCVSSQESWQVAVAEQQRMLNKSFSNLSSMKLKELETLNNWQIIDLSHNSIEFIDSPELLGKQNELDFLQIDFNAKFRPKENGAIFINKNLKRMSCKSCGFTEIQSQHFTGFDILAELNLSANRINKIAADAFKRNGYLRRLDLSENQIIALLPATFSPFRKFEELIISSNPIQLPLNKPFIKSESLKHLIMANCNIADVYKETFNDLKSIEAINLNDNRIEKIEVTTFALNPKLKSLFIENNHLKSFPASILDSSKELYELCADNNTYVNKQEFKEFIKKYTSRNLRTSNCTQNVENFIENLFNPNVDDDNEIFINPDNSTDEMSSKFIKFHEGISQFFIGSYLTIILIMQAAACILLTLYLIKITKYEKLGTGTDVNYANTILNDNDIYKVYKLNE</sequence>
<dbReference type="GO" id="GO:0005615">
    <property type="term" value="C:extracellular space"/>
    <property type="evidence" value="ECO:0007669"/>
    <property type="project" value="TreeGrafter"/>
</dbReference>
<keyword evidence="2 5" id="KW-0732">Signal</keyword>
<reference evidence="6" key="2">
    <citation type="submission" date="2022-10" db="EMBL/GenBank/DDBJ databases">
        <authorList>
            <consortium name="ENA_rothamsted_submissions"/>
            <consortium name="culmorum"/>
            <person name="King R."/>
        </authorList>
    </citation>
    <scope>NUCLEOTIDE SEQUENCE</scope>
</reference>
<keyword evidence="3" id="KW-0677">Repeat</keyword>
<organism evidence="6 7">
    <name type="scientific">Chironomus riparius</name>
    <dbReference type="NCBI Taxonomy" id="315576"/>
    <lineage>
        <taxon>Eukaryota</taxon>
        <taxon>Metazoa</taxon>
        <taxon>Ecdysozoa</taxon>
        <taxon>Arthropoda</taxon>
        <taxon>Hexapoda</taxon>
        <taxon>Insecta</taxon>
        <taxon>Pterygota</taxon>
        <taxon>Neoptera</taxon>
        <taxon>Endopterygota</taxon>
        <taxon>Diptera</taxon>
        <taxon>Nematocera</taxon>
        <taxon>Chironomoidea</taxon>
        <taxon>Chironomidae</taxon>
        <taxon>Chironominae</taxon>
        <taxon>Chironomus</taxon>
    </lineage>
</organism>
<accession>A0A9N9S5G1</accession>
<gene>
    <name evidence="6" type="ORF">CHIRRI_LOCUS11413</name>
</gene>
<evidence type="ECO:0000256" key="4">
    <source>
        <dbReference type="SAM" id="Phobius"/>
    </source>
</evidence>
<reference evidence="6" key="1">
    <citation type="submission" date="2022-01" db="EMBL/GenBank/DDBJ databases">
        <authorList>
            <person name="King R."/>
        </authorList>
    </citation>
    <scope>NUCLEOTIDE SEQUENCE</scope>
</reference>
<feature type="signal peptide" evidence="5">
    <location>
        <begin position="1"/>
        <end position="21"/>
    </location>
</feature>
<dbReference type="EMBL" id="OU895879">
    <property type="protein sequence ID" value="CAG9808575.1"/>
    <property type="molecule type" value="Genomic_DNA"/>
</dbReference>
<dbReference type="Gene3D" id="3.80.10.10">
    <property type="entry name" value="Ribonuclease Inhibitor"/>
    <property type="match status" value="2"/>
</dbReference>
<dbReference type="GO" id="GO:0031012">
    <property type="term" value="C:extracellular matrix"/>
    <property type="evidence" value="ECO:0007669"/>
    <property type="project" value="TreeGrafter"/>
</dbReference>
<keyword evidence="1" id="KW-0433">Leucine-rich repeat</keyword>
<dbReference type="Pfam" id="PF13855">
    <property type="entry name" value="LRR_8"/>
    <property type="match status" value="2"/>
</dbReference>
<evidence type="ECO:0000313" key="6">
    <source>
        <dbReference type="EMBL" id="CAG9808575.1"/>
    </source>
</evidence>
<feature type="chain" id="PRO_5040290708" evidence="5">
    <location>
        <begin position="22"/>
        <end position="423"/>
    </location>
</feature>
<proteinExistence type="predicted"/>
<dbReference type="OrthoDB" id="676979at2759"/>
<dbReference type="InterPro" id="IPR032675">
    <property type="entry name" value="LRR_dom_sf"/>
</dbReference>
<dbReference type="SUPFAM" id="SSF52058">
    <property type="entry name" value="L domain-like"/>
    <property type="match status" value="1"/>
</dbReference>
<dbReference type="PANTHER" id="PTHR24373">
    <property type="entry name" value="SLIT RELATED LEUCINE-RICH REPEAT NEURONAL PROTEIN"/>
    <property type="match status" value="1"/>
</dbReference>
<evidence type="ECO:0000313" key="7">
    <source>
        <dbReference type="Proteomes" id="UP001153620"/>
    </source>
</evidence>
<evidence type="ECO:0000256" key="2">
    <source>
        <dbReference type="ARBA" id="ARBA00022729"/>
    </source>
</evidence>
<protein>
    <submittedName>
        <fullName evidence="6">Uncharacterized protein</fullName>
    </submittedName>
</protein>
<name>A0A9N9S5G1_9DIPT</name>
<dbReference type="InterPro" id="IPR050328">
    <property type="entry name" value="Dev_Immune_Receptor"/>
</dbReference>